<sequence length="115" mass="13089">MGEKENRAHSVWLKFSSSGRVDLSVFSASFTCFVERPKFNTQLFAALTAAHTCVSTRLVLCVHSSQQFSSFSPRLWRLLYLPRRVSMAQRPAATLPLLLWEDVQLPLHFGSEQMT</sequence>
<protein>
    <submittedName>
        <fullName evidence="1">HDC18607</fullName>
    </submittedName>
</protein>
<gene>
    <name evidence="1" type="ORF">HDC18607</name>
</gene>
<proteinExistence type="predicted"/>
<name>Q6IID8_DROME</name>
<organism evidence="1">
    <name type="scientific">Drosophila melanogaster</name>
    <name type="common">Fruit fly</name>
    <dbReference type="NCBI Taxonomy" id="7227"/>
    <lineage>
        <taxon>Eukaryota</taxon>
        <taxon>Metazoa</taxon>
        <taxon>Ecdysozoa</taxon>
        <taxon>Arthropoda</taxon>
        <taxon>Hexapoda</taxon>
        <taxon>Insecta</taxon>
        <taxon>Pterygota</taxon>
        <taxon>Neoptera</taxon>
        <taxon>Endopterygota</taxon>
        <taxon>Diptera</taxon>
        <taxon>Brachycera</taxon>
        <taxon>Muscomorpha</taxon>
        <taxon>Ephydroidea</taxon>
        <taxon>Drosophilidae</taxon>
        <taxon>Drosophila</taxon>
        <taxon>Sophophora</taxon>
    </lineage>
</organism>
<dbReference type="AlphaFoldDB" id="Q6IID8"/>
<reference evidence="1" key="1">
    <citation type="journal article" date="2003" name="Genome Biol.">
        <title>An integrated gene annotation and transcriptional profiling approach towards the full gene content of the Drosophila genome.</title>
        <authorList>
            <person name="Hild M."/>
            <person name="Beckmann B."/>
            <person name="Haas S.A."/>
            <person name="Koch B."/>
            <person name="Solovyev V."/>
            <person name="Busold C."/>
            <person name="Fellenberg K."/>
            <person name="Boutros M."/>
            <person name="Vingron M."/>
            <person name="Sauer F."/>
            <person name="Hoheisel J.D."/>
            <person name="Paro R."/>
        </authorList>
    </citation>
    <scope>NUCLEOTIDE SEQUENCE</scope>
</reference>
<dbReference type="EMBL" id="BK003128">
    <property type="protein sequence ID" value="DAA03328.1"/>
    <property type="molecule type" value="Genomic_DNA"/>
</dbReference>
<evidence type="ECO:0000313" key="1">
    <source>
        <dbReference type="EMBL" id="DAA03328.1"/>
    </source>
</evidence>
<accession>Q6IID8</accession>